<reference evidence="4 5" key="1">
    <citation type="submission" date="2020-08" db="EMBL/GenBank/DDBJ databases">
        <title>Genomic Encyclopedia of Type Strains, Phase IV (KMG-V): Genome sequencing to study the core and pangenomes of soil and plant-associated prokaryotes.</title>
        <authorList>
            <person name="Whitman W."/>
        </authorList>
    </citation>
    <scope>NUCLEOTIDE SEQUENCE [LARGE SCALE GENOMIC DNA]</scope>
    <source>
        <strain evidence="2 5">SEMIA 444</strain>
        <strain evidence="1 4">SEMIA 448</strain>
        <strain evidence="3 6">SEMIA 452</strain>
    </source>
</reference>
<evidence type="ECO:0000313" key="6">
    <source>
        <dbReference type="Proteomes" id="UP000576087"/>
    </source>
</evidence>
<dbReference type="EMBL" id="JACIGW010000001">
    <property type="protein sequence ID" value="MBB4347939.1"/>
    <property type="molecule type" value="Genomic_DNA"/>
</dbReference>
<protein>
    <recommendedName>
        <fullName evidence="7">Arc family DNA-binding protein</fullName>
    </recommendedName>
</protein>
<proteinExistence type="predicted"/>
<sequence length="59" mass="6485">MTEEDHVRITIVVPSSLRKLLKVNAAKNDRSFSGEIVRCLKVGSGWDSQPQNEKSGTTA</sequence>
<evidence type="ECO:0008006" key="7">
    <source>
        <dbReference type="Google" id="ProtNLM"/>
    </source>
</evidence>
<evidence type="ECO:0000313" key="1">
    <source>
        <dbReference type="EMBL" id="MBB4347939.1"/>
    </source>
</evidence>
<evidence type="ECO:0000313" key="3">
    <source>
        <dbReference type="EMBL" id="MBB4444354.1"/>
    </source>
</evidence>
<dbReference type="Proteomes" id="UP000524535">
    <property type="component" value="Unassembled WGS sequence"/>
</dbReference>
<name>A0A7W6T9X9_9HYPH</name>
<dbReference type="GO" id="GO:0006355">
    <property type="term" value="P:regulation of DNA-templated transcription"/>
    <property type="evidence" value="ECO:0007669"/>
    <property type="project" value="InterPro"/>
</dbReference>
<evidence type="ECO:0000313" key="4">
    <source>
        <dbReference type="Proteomes" id="UP000520770"/>
    </source>
</evidence>
<accession>A0A7W6T9X9</accession>
<dbReference type="EMBL" id="JACIGY010000001">
    <property type="protein sequence ID" value="MBB4409667.1"/>
    <property type="molecule type" value="Genomic_DNA"/>
</dbReference>
<dbReference type="Proteomes" id="UP000576087">
    <property type="component" value="Unassembled WGS sequence"/>
</dbReference>
<evidence type="ECO:0000313" key="2">
    <source>
        <dbReference type="EMBL" id="MBB4409667.1"/>
    </source>
</evidence>
<evidence type="ECO:0000313" key="5">
    <source>
        <dbReference type="Proteomes" id="UP000524535"/>
    </source>
</evidence>
<dbReference type="AlphaFoldDB" id="A0A7W6T9X9"/>
<dbReference type="SUPFAM" id="SSF47598">
    <property type="entry name" value="Ribbon-helix-helix"/>
    <property type="match status" value="1"/>
</dbReference>
<dbReference type="EMBL" id="JACIHM010000001">
    <property type="protein sequence ID" value="MBB4444354.1"/>
    <property type="molecule type" value="Genomic_DNA"/>
</dbReference>
<dbReference type="Gene3D" id="1.10.1220.10">
    <property type="entry name" value="Met repressor-like"/>
    <property type="match status" value="1"/>
</dbReference>
<gene>
    <name evidence="2" type="ORF">GGE31_000138</name>
    <name evidence="1" type="ORF">GGE33_001647</name>
    <name evidence="3" type="ORF">GGE35_000136</name>
</gene>
<comment type="caution">
    <text evidence="2">The sequence shown here is derived from an EMBL/GenBank/DDBJ whole genome shotgun (WGS) entry which is preliminary data.</text>
</comment>
<organism evidence="2 5">
    <name type="scientific">Aliirhizobium cellulosilyticum</name>
    <dbReference type="NCBI Taxonomy" id="393664"/>
    <lineage>
        <taxon>Bacteria</taxon>
        <taxon>Pseudomonadati</taxon>
        <taxon>Pseudomonadota</taxon>
        <taxon>Alphaproteobacteria</taxon>
        <taxon>Hyphomicrobiales</taxon>
        <taxon>Rhizobiaceae</taxon>
        <taxon>Aliirhizobium</taxon>
    </lineage>
</organism>
<dbReference type="Proteomes" id="UP000520770">
    <property type="component" value="Unassembled WGS sequence"/>
</dbReference>
<dbReference type="InterPro" id="IPR013321">
    <property type="entry name" value="Arc_rbn_hlx_hlx"/>
</dbReference>
<keyword evidence="5" id="KW-1185">Reference proteome</keyword>
<dbReference type="InterPro" id="IPR010985">
    <property type="entry name" value="Ribbon_hlx_hlx"/>
</dbReference>